<gene>
    <name evidence="1" type="ORF">L3Q82_018324</name>
</gene>
<reference evidence="1" key="1">
    <citation type="submission" date="2022-04" db="EMBL/GenBank/DDBJ databases">
        <title>Jade perch genome.</title>
        <authorList>
            <person name="Chao B."/>
        </authorList>
    </citation>
    <scope>NUCLEOTIDE SEQUENCE</scope>
    <source>
        <strain evidence="1">CB-2022</strain>
    </source>
</reference>
<protein>
    <submittedName>
        <fullName evidence="1">Uncharacterized protein</fullName>
    </submittedName>
</protein>
<keyword evidence="2" id="KW-1185">Reference proteome</keyword>
<organism evidence="1 2">
    <name type="scientific">Scortum barcoo</name>
    <name type="common">barcoo grunter</name>
    <dbReference type="NCBI Taxonomy" id="214431"/>
    <lineage>
        <taxon>Eukaryota</taxon>
        <taxon>Metazoa</taxon>
        <taxon>Chordata</taxon>
        <taxon>Craniata</taxon>
        <taxon>Vertebrata</taxon>
        <taxon>Euteleostomi</taxon>
        <taxon>Actinopterygii</taxon>
        <taxon>Neopterygii</taxon>
        <taxon>Teleostei</taxon>
        <taxon>Neoteleostei</taxon>
        <taxon>Acanthomorphata</taxon>
        <taxon>Eupercaria</taxon>
        <taxon>Centrarchiformes</taxon>
        <taxon>Terapontoidei</taxon>
        <taxon>Terapontidae</taxon>
        <taxon>Scortum</taxon>
    </lineage>
</organism>
<sequence length="48" mass="5722">MSNMCQSACYCRHLEETIKPFYQVKTVIKSHMITHIRHVLKVHCDTFL</sequence>
<dbReference type="EMBL" id="CM041551">
    <property type="protein sequence ID" value="KAI3355490.1"/>
    <property type="molecule type" value="Genomic_DNA"/>
</dbReference>
<accession>A0ACB8VIK3</accession>
<dbReference type="Proteomes" id="UP000831701">
    <property type="component" value="Chromosome 21"/>
</dbReference>
<evidence type="ECO:0000313" key="2">
    <source>
        <dbReference type="Proteomes" id="UP000831701"/>
    </source>
</evidence>
<proteinExistence type="predicted"/>
<name>A0ACB8VIK3_9TELE</name>
<comment type="caution">
    <text evidence="1">The sequence shown here is derived from an EMBL/GenBank/DDBJ whole genome shotgun (WGS) entry which is preliminary data.</text>
</comment>
<evidence type="ECO:0000313" key="1">
    <source>
        <dbReference type="EMBL" id="KAI3355490.1"/>
    </source>
</evidence>